<dbReference type="Proteomes" id="UP000077628">
    <property type="component" value="Unassembled WGS sequence"/>
</dbReference>
<evidence type="ECO:0000313" key="4">
    <source>
        <dbReference type="Proteomes" id="UP000077628"/>
    </source>
</evidence>
<name>A0A177N7W3_9GAMM</name>
<keyword evidence="4" id="KW-1185">Reference proteome</keyword>
<proteinExistence type="inferred from homology"/>
<organism evidence="3 4">
    <name type="scientific">Methylomonas koyamae</name>
    <dbReference type="NCBI Taxonomy" id="702114"/>
    <lineage>
        <taxon>Bacteria</taxon>
        <taxon>Pseudomonadati</taxon>
        <taxon>Pseudomonadota</taxon>
        <taxon>Gammaproteobacteria</taxon>
        <taxon>Methylococcales</taxon>
        <taxon>Methylococcaceae</taxon>
        <taxon>Methylomonas</taxon>
    </lineage>
</organism>
<dbReference type="OrthoDB" id="9181363at2"/>
<sequence length="92" mass="9933">MNVEDLDLGDVVYAAHSIIDDGSMPEGEEGAVLAEAGARGVIVMKGHVEEDPSLTVFLVRFEDQEMNLGRPIGCWSEDLVVPESEAEAVTHH</sequence>
<dbReference type="EMBL" id="LUUK01000205">
    <property type="protein sequence ID" value="OAI13965.1"/>
    <property type="molecule type" value="Genomic_DNA"/>
</dbReference>
<accession>A0A177N7W3</accession>
<evidence type="ECO:0000313" key="3">
    <source>
        <dbReference type="EMBL" id="OAI13965.1"/>
    </source>
</evidence>
<dbReference type="InterPro" id="IPR007415">
    <property type="entry name" value="Nitrogenase_MoFe_mat_NifZ"/>
</dbReference>
<evidence type="ECO:0000256" key="2">
    <source>
        <dbReference type="ARBA" id="ARBA00023231"/>
    </source>
</evidence>
<dbReference type="AlphaFoldDB" id="A0A177N7W3"/>
<dbReference type="Pfam" id="PF04319">
    <property type="entry name" value="NifZ"/>
    <property type="match status" value="1"/>
</dbReference>
<comment type="caution">
    <text evidence="3">The sequence shown here is derived from an EMBL/GenBank/DDBJ whole genome shotgun (WGS) entry which is preliminary data.</text>
</comment>
<evidence type="ECO:0000256" key="1">
    <source>
        <dbReference type="ARBA" id="ARBA00008027"/>
    </source>
</evidence>
<comment type="similarity">
    <text evidence="1">Belongs to the NifZ family.</text>
</comment>
<protein>
    <submittedName>
        <fullName evidence="3">Nitrogen fixation protein NifZ</fullName>
    </submittedName>
</protein>
<dbReference type="GO" id="GO:0009399">
    <property type="term" value="P:nitrogen fixation"/>
    <property type="evidence" value="ECO:0007669"/>
    <property type="project" value="InterPro"/>
</dbReference>
<gene>
    <name evidence="3" type="ORF">A1355_12935</name>
</gene>
<dbReference type="RefSeq" id="WP_064031155.1">
    <property type="nucleotide sequence ID" value="NZ_LUUK01000205.1"/>
</dbReference>
<reference evidence="4" key="1">
    <citation type="submission" date="2016-03" db="EMBL/GenBank/DDBJ databases">
        <authorList>
            <person name="Heylen K."/>
            <person name="De Vos P."/>
            <person name="Vekeman B."/>
        </authorList>
    </citation>
    <scope>NUCLEOTIDE SEQUENCE [LARGE SCALE GENOMIC DNA]</scope>
    <source>
        <strain evidence="4">R-45383</strain>
    </source>
</reference>
<dbReference type="STRING" id="702114.A1355_12935"/>
<keyword evidence="2" id="KW-0535">Nitrogen fixation</keyword>